<comment type="caution">
    <text evidence="2">The sequence shown here is derived from an EMBL/GenBank/DDBJ whole genome shotgun (WGS) entry which is preliminary data.</text>
</comment>
<dbReference type="Proteomes" id="UP001302602">
    <property type="component" value="Unassembled WGS sequence"/>
</dbReference>
<dbReference type="AlphaFoldDB" id="A0AAN6Z5E1"/>
<keyword evidence="1" id="KW-1133">Transmembrane helix</keyword>
<evidence type="ECO:0000256" key="1">
    <source>
        <dbReference type="SAM" id="Phobius"/>
    </source>
</evidence>
<dbReference type="RefSeq" id="XP_062649014.1">
    <property type="nucleotide sequence ID" value="XM_062786971.1"/>
</dbReference>
<gene>
    <name evidence="2" type="ORF">N657DRAFT_360501</name>
</gene>
<name>A0AAN6Z5E1_9PEZI</name>
<reference evidence="2" key="2">
    <citation type="submission" date="2023-05" db="EMBL/GenBank/DDBJ databases">
        <authorList>
            <consortium name="Lawrence Berkeley National Laboratory"/>
            <person name="Steindorff A."/>
            <person name="Hensen N."/>
            <person name="Bonometti L."/>
            <person name="Westerberg I."/>
            <person name="Brannstrom I.O."/>
            <person name="Guillou S."/>
            <person name="Cros-Aarteil S."/>
            <person name="Calhoun S."/>
            <person name="Haridas S."/>
            <person name="Kuo A."/>
            <person name="Mondo S."/>
            <person name="Pangilinan J."/>
            <person name="Riley R."/>
            <person name="Labutti K."/>
            <person name="Andreopoulos B."/>
            <person name="Lipzen A."/>
            <person name="Chen C."/>
            <person name="Yanf M."/>
            <person name="Daum C."/>
            <person name="Ng V."/>
            <person name="Clum A."/>
            <person name="Ohm R."/>
            <person name="Martin F."/>
            <person name="Silar P."/>
            <person name="Natvig D."/>
            <person name="Lalanne C."/>
            <person name="Gautier V."/>
            <person name="Ament-Velasquez S.L."/>
            <person name="Kruys A."/>
            <person name="Hutchinson M.I."/>
            <person name="Powell A.J."/>
            <person name="Barry K."/>
            <person name="Miller A.N."/>
            <person name="Grigoriev I.V."/>
            <person name="Debuchy R."/>
            <person name="Gladieux P."/>
            <person name="Thoren M.H."/>
            <person name="Johannesson H."/>
        </authorList>
    </citation>
    <scope>NUCLEOTIDE SEQUENCE</scope>
    <source>
        <strain evidence="2">CBS 731.68</strain>
    </source>
</reference>
<evidence type="ECO:0000313" key="3">
    <source>
        <dbReference type="Proteomes" id="UP001302602"/>
    </source>
</evidence>
<accession>A0AAN6Z5E1</accession>
<sequence>MLGITSASFYPSIFEAHKLPSFMLSTGQQALLPKVCNFAFGEEMFSLISILFPSVVLVNPFFVLFPSCLFDLIDHTRNLNPFSLLSILHCG</sequence>
<feature type="transmembrane region" description="Helical" evidence="1">
    <location>
        <begin position="50"/>
        <end position="73"/>
    </location>
</feature>
<keyword evidence="1" id="KW-0812">Transmembrane</keyword>
<dbReference type="EMBL" id="MU853226">
    <property type="protein sequence ID" value="KAK4125243.1"/>
    <property type="molecule type" value="Genomic_DNA"/>
</dbReference>
<keyword evidence="3" id="KW-1185">Reference proteome</keyword>
<reference evidence="2" key="1">
    <citation type="journal article" date="2023" name="Mol. Phylogenet. Evol.">
        <title>Genome-scale phylogeny and comparative genomics of the fungal order Sordariales.</title>
        <authorList>
            <person name="Hensen N."/>
            <person name="Bonometti L."/>
            <person name="Westerberg I."/>
            <person name="Brannstrom I.O."/>
            <person name="Guillou S."/>
            <person name="Cros-Aarteil S."/>
            <person name="Calhoun S."/>
            <person name="Haridas S."/>
            <person name="Kuo A."/>
            <person name="Mondo S."/>
            <person name="Pangilinan J."/>
            <person name="Riley R."/>
            <person name="LaButti K."/>
            <person name="Andreopoulos B."/>
            <person name="Lipzen A."/>
            <person name="Chen C."/>
            <person name="Yan M."/>
            <person name="Daum C."/>
            <person name="Ng V."/>
            <person name="Clum A."/>
            <person name="Steindorff A."/>
            <person name="Ohm R.A."/>
            <person name="Martin F."/>
            <person name="Silar P."/>
            <person name="Natvig D.O."/>
            <person name="Lalanne C."/>
            <person name="Gautier V."/>
            <person name="Ament-Velasquez S.L."/>
            <person name="Kruys A."/>
            <person name="Hutchinson M.I."/>
            <person name="Powell A.J."/>
            <person name="Barry K."/>
            <person name="Miller A.N."/>
            <person name="Grigoriev I.V."/>
            <person name="Debuchy R."/>
            <person name="Gladieux P."/>
            <person name="Hiltunen Thoren M."/>
            <person name="Johannesson H."/>
        </authorList>
    </citation>
    <scope>NUCLEOTIDE SEQUENCE</scope>
    <source>
        <strain evidence="2">CBS 731.68</strain>
    </source>
</reference>
<keyword evidence="1" id="KW-0472">Membrane</keyword>
<proteinExistence type="predicted"/>
<organism evidence="2 3">
    <name type="scientific">Parathielavia appendiculata</name>
    <dbReference type="NCBI Taxonomy" id="2587402"/>
    <lineage>
        <taxon>Eukaryota</taxon>
        <taxon>Fungi</taxon>
        <taxon>Dikarya</taxon>
        <taxon>Ascomycota</taxon>
        <taxon>Pezizomycotina</taxon>
        <taxon>Sordariomycetes</taxon>
        <taxon>Sordariomycetidae</taxon>
        <taxon>Sordariales</taxon>
        <taxon>Chaetomiaceae</taxon>
        <taxon>Parathielavia</taxon>
    </lineage>
</organism>
<evidence type="ECO:0000313" key="2">
    <source>
        <dbReference type="EMBL" id="KAK4125243.1"/>
    </source>
</evidence>
<dbReference type="GeneID" id="87823741"/>
<protein>
    <submittedName>
        <fullName evidence="2">Uncharacterized protein</fullName>
    </submittedName>
</protein>